<feature type="transmembrane region" description="Helical" evidence="11">
    <location>
        <begin position="727"/>
        <end position="748"/>
    </location>
</feature>
<keyword evidence="4" id="KW-0328">Glycosyltransferase</keyword>
<feature type="transmembrane region" description="Helical" evidence="11">
    <location>
        <begin position="607"/>
        <end position="628"/>
    </location>
</feature>
<organism evidence="12 13">
    <name type="scientific">Euplotes crassus</name>
    <dbReference type="NCBI Taxonomy" id="5936"/>
    <lineage>
        <taxon>Eukaryota</taxon>
        <taxon>Sar</taxon>
        <taxon>Alveolata</taxon>
        <taxon>Ciliophora</taxon>
        <taxon>Intramacronucleata</taxon>
        <taxon>Spirotrichea</taxon>
        <taxon>Hypotrichia</taxon>
        <taxon>Euplotida</taxon>
        <taxon>Euplotidae</taxon>
        <taxon>Moneuplotes</taxon>
    </lineage>
</organism>
<dbReference type="Proteomes" id="UP001295684">
    <property type="component" value="Unassembled WGS sequence"/>
</dbReference>
<sequence>MEIEDRKHPDNIDEVAKVKELDPFRENYKYTPLSLVNPDHFNTANEDYIMKEHIGNADDKWHEFNQAANDVPIDENSLIGYGIHKRRPKLLICITMYNEPPKQMVESLAGIYRAYYELIELDPTFLNRVQVVIVSDGYGPLMENPEHLECYERANIHDIKKLNAKNYTKIDHNTNNPKTKFQNLLFIDTENMVSRKVPEEDQEDDEEEDSEYDSDLDEDRQAKKYRDIRAYGANNIGHCFSRVMSFMEWEEALPQSQRDFLMIDQYEVYDFLVGNDEQGKVKEQKYDHFSLPIHFIIKHNNQGKIESHKWFFKGFCRMMDPVYAQIIDCGSIPLWNSISKIIMHMETFPDVGGACGEIECILAEKKEDGIEPVTFVESVLLRAQYVEYKVSHYMDKATESLFGFVSVLPGAFSTFRWECINGKPLSEFLKGCKDEFGDVTNIMSCDTANKYLAEDRIMCLEIIAKANASFIIHYIPGAKCLTDPPLSLTQLVKQRRRWFNGSMFATFHVMKSMYRIWARNWTSFVRNVFYMILYAYMLLLLALSFIIVGLFYSAFSVFVRAVLPADDCLNVTSLSNILENIYLIFLFFCLMLSTTVQVNYAETGFRLCSLVMGAFTILMVVCSVFFALDSEQNQIAVALLGIFFASFLIPLILNLNHLKVADFLKGAVYAVYLSPTYSNIFTIFAIANIHDVSWGSRPGGTNTDKNKQARLRQAAAKKDEMYKNYRANFLVVWLLVNAAVGATVTNLSRNDNDSFLLGLGFFLSSIVVIKLILSTIHKVVSWVHHLRVLCHIRYLPVRLEKSLHHAARTKKNSEDSTFDPFKKKNVHDAVLEENQQRQTTNLLKTLLIGVRNTTSPANQQNEISRLQRQLIKSRGQDFAPLLKRATKTLKLDTGRKNYNAVPSEEEKHSPKSAKNPKLKRDKSADSKGAKERRNSSPGFEDEDEESSIEESVDTSRGNAVVLPANEEGDDSDTGINRNPTKIDRKPIEDSDESSEGEDESDGGY</sequence>
<feature type="region of interest" description="Disordered" evidence="10">
    <location>
        <begin position="893"/>
        <end position="1004"/>
    </location>
</feature>
<dbReference type="GO" id="GO:0006031">
    <property type="term" value="P:chitin biosynthetic process"/>
    <property type="evidence" value="ECO:0007669"/>
    <property type="project" value="TreeGrafter"/>
</dbReference>
<reference evidence="12" key="1">
    <citation type="submission" date="2023-07" db="EMBL/GenBank/DDBJ databases">
        <authorList>
            <consortium name="AG Swart"/>
            <person name="Singh M."/>
            <person name="Singh A."/>
            <person name="Seah K."/>
            <person name="Emmerich C."/>
        </authorList>
    </citation>
    <scope>NUCLEOTIDE SEQUENCE</scope>
    <source>
        <strain evidence="12">DP1</strain>
    </source>
</reference>
<comment type="subcellular location">
    <subcellularLocation>
        <location evidence="1">Cell membrane</location>
        <topology evidence="1">Multi-pass membrane protein</topology>
    </subcellularLocation>
</comment>
<dbReference type="PANTHER" id="PTHR22914:SF9">
    <property type="entry name" value="CHITIN SYNTHASE 1"/>
    <property type="match status" value="1"/>
</dbReference>
<keyword evidence="7 11" id="KW-1133">Transmembrane helix</keyword>
<keyword evidence="5" id="KW-0808">Transferase</keyword>
<dbReference type="GO" id="GO:0004100">
    <property type="term" value="F:chitin synthase activity"/>
    <property type="evidence" value="ECO:0007669"/>
    <property type="project" value="UniProtKB-EC"/>
</dbReference>
<feature type="region of interest" description="Disordered" evidence="10">
    <location>
        <begin position="195"/>
        <end position="219"/>
    </location>
</feature>
<keyword evidence="9" id="KW-0961">Cell wall biogenesis/degradation</keyword>
<protein>
    <recommendedName>
        <fullName evidence="2">chitin synthase</fullName>
        <ecNumber evidence="2">2.4.1.16</ecNumber>
    </recommendedName>
</protein>
<dbReference type="EC" id="2.4.1.16" evidence="2"/>
<feature type="compositionally biased region" description="Acidic residues" evidence="10">
    <location>
        <begin position="989"/>
        <end position="1004"/>
    </location>
</feature>
<evidence type="ECO:0000256" key="8">
    <source>
        <dbReference type="ARBA" id="ARBA00023136"/>
    </source>
</evidence>
<feature type="transmembrane region" description="Helical" evidence="11">
    <location>
        <begin position="754"/>
        <end position="773"/>
    </location>
</feature>
<feature type="transmembrane region" description="Helical" evidence="11">
    <location>
        <begin position="529"/>
        <end position="555"/>
    </location>
</feature>
<feature type="compositionally biased region" description="Acidic residues" evidence="10">
    <location>
        <begin position="939"/>
        <end position="952"/>
    </location>
</feature>
<feature type="transmembrane region" description="Helical" evidence="11">
    <location>
        <begin position="634"/>
        <end position="655"/>
    </location>
</feature>
<dbReference type="InterPro" id="IPR029044">
    <property type="entry name" value="Nucleotide-diphossugar_trans"/>
</dbReference>
<dbReference type="PANTHER" id="PTHR22914">
    <property type="entry name" value="CHITIN SYNTHASE"/>
    <property type="match status" value="1"/>
</dbReference>
<dbReference type="GO" id="GO:0071555">
    <property type="term" value="P:cell wall organization"/>
    <property type="evidence" value="ECO:0007669"/>
    <property type="project" value="UniProtKB-KW"/>
</dbReference>
<dbReference type="EMBL" id="CAMPGE010011111">
    <property type="protein sequence ID" value="CAI2369952.1"/>
    <property type="molecule type" value="Genomic_DNA"/>
</dbReference>
<dbReference type="AlphaFoldDB" id="A0AAD1UNB2"/>
<name>A0AAD1UNB2_EUPCR</name>
<evidence type="ECO:0000256" key="3">
    <source>
        <dbReference type="ARBA" id="ARBA00022475"/>
    </source>
</evidence>
<dbReference type="GO" id="GO:0005886">
    <property type="term" value="C:plasma membrane"/>
    <property type="evidence" value="ECO:0007669"/>
    <property type="project" value="UniProtKB-SubCell"/>
</dbReference>
<evidence type="ECO:0000256" key="4">
    <source>
        <dbReference type="ARBA" id="ARBA00022676"/>
    </source>
</evidence>
<evidence type="ECO:0000256" key="2">
    <source>
        <dbReference type="ARBA" id="ARBA00012543"/>
    </source>
</evidence>
<accession>A0AAD1UNB2</accession>
<gene>
    <name evidence="12" type="ORF">ECRASSUSDP1_LOCUS11258</name>
</gene>
<dbReference type="Pfam" id="PF01644">
    <property type="entry name" value="Chitin_synth_1"/>
    <property type="match status" value="1"/>
</dbReference>
<feature type="transmembrane region" description="Helical" evidence="11">
    <location>
        <begin position="581"/>
        <end position="600"/>
    </location>
</feature>
<evidence type="ECO:0000256" key="11">
    <source>
        <dbReference type="SAM" id="Phobius"/>
    </source>
</evidence>
<evidence type="ECO:0000256" key="10">
    <source>
        <dbReference type="SAM" id="MobiDB-lite"/>
    </source>
</evidence>
<evidence type="ECO:0000313" key="12">
    <source>
        <dbReference type="EMBL" id="CAI2369952.1"/>
    </source>
</evidence>
<keyword evidence="8 11" id="KW-0472">Membrane</keyword>
<comment type="caution">
    <text evidence="12">The sequence shown here is derived from an EMBL/GenBank/DDBJ whole genome shotgun (WGS) entry which is preliminary data.</text>
</comment>
<feature type="compositionally biased region" description="Basic and acidic residues" evidence="10">
    <location>
        <begin position="921"/>
        <end position="934"/>
    </location>
</feature>
<evidence type="ECO:0000256" key="9">
    <source>
        <dbReference type="ARBA" id="ARBA00023316"/>
    </source>
</evidence>
<dbReference type="InterPro" id="IPR004835">
    <property type="entry name" value="Chitin_synth"/>
</dbReference>
<dbReference type="SUPFAM" id="SSF53448">
    <property type="entry name" value="Nucleotide-diphospho-sugar transferases"/>
    <property type="match status" value="1"/>
</dbReference>
<evidence type="ECO:0000313" key="13">
    <source>
        <dbReference type="Proteomes" id="UP001295684"/>
    </source>
</evidence>
<evidence type="ECO:0000256" key="7">
    <source>
        <dbReference type="ARBA" id="ARBA00022989"/>
    </source>
</evidence>
<keyword evidence="6 11" id="KW-0812">Transmembrane</keyword>
<keyword evidence="3" id="KW-1003">Cell membrane</keyword>
<feature type="transmembrane region" description="Helical" evidence="11">
    <location>
        <begin position="498"/>
        <end position="517"/>
    </location>
</feature>
<keyword evidence="13" id="KW-1185">Reference proteome</keyword>
<evidence type="ECO:0000256" key="5">
    <source>
        <dbReference type="ARBA" id="ARBA00022679"/>
    </source>
</evidence>
<feature type="compositionally biased region" description="Basic residues" evidence="10">
    <location>
        <begin position="910"/>
        <end position="920"/>
    </location>
</feature>
<evidence type="ECO:0000256" key="1">
    <source>
        <dbReference type="ARBA" id="ARBA00004651"/>
    </source>
</evidence>
<proteinExistence type="predicted"/>
<evidence type="ECO:0000256" key="6">
    <source>
        <dbReference type="ARBA" id="ARBA00022692"/>
    </source>
</evidence>
<feature type="compositionally biased region" description="Acidic residues" evidence="10">
    <location>
        <begin position="200"/>
        <end position="218"/>
    </location>
</feature>